<name>A0AAD5Q0P5_PYTIN</name>
<comment type="caution">
    <text evidence="2">The sequence shown here is derived from an EMBL/GenBank/DDBJ whole genome shotgun (WGS) entry which is preliminary data.</text>
</comment>
<dbReference type="Proteomes" id="UP001209570">
    <property type="component" value="Unassembled WGS sequence"/>
</dbReference>
<proteinExistence type="predicted"/>
<evidence type="ECO:0000256" key="1">
    <source>
        <dbReference type="SAM" id="MobiDB-lite"/>
    </source>
</evidence>
<dbReference type="EMBL" id="JAKCXM010004113">
    <property type="protein sequence ID" value="KAJ0389332.1"/>
    <property type="molecule type" value="Genomic_DNA"/>
</dbReference>
<accession>A0AAD5Q0P5</accession>
<keyword evidence="3" id="KW-1185">Reference proteome</keyword>
<dbReference type="AlphaFoldDB" id="A0AAD5Q0P5"/>
<gene>
    <name evidence="2" type="ORF">P43SY_011964</name>
</gene>
<organism evidence="2 3">
    <name type="scientific">Pythium insidiosum</name>
    <name type="common">Pythiosis disease agent</name>
    <dbReference type="NCBI Taxonomy" id="114742"/>
    <lineage>
        <taxon>Eukaryota</taxon>
        <taxon>Sar</taxon>
        <taxon>Stramenopiles</taxon>
        <taxon>Oomycota</taxon>
        <taxon>Peronosporomycetes</taxon>
        <taxon>Pythiales</taxon>
        <taxon>Pythiaceae</taxon>
        <taxon>Pythium</taxon>
    </lineage>
</organism>
<evidence type="ECO:0000313" key="3">
    <source>
        <dbReference type="Proteomes" id="UP001209570"/>
    </source>
</evidence>
<protein>
    <submittedName>
        <fullName evidence="2">Uncharacterized protein</fullName>
    </submittedName>
</protein>
<evidence type="ECO:0000313" key="2">
    <source>
        <dbReference type="EMBL" id="KAJ0389332.1"/>
    </source>
</evidence>
<sequence length="97" mass="10668">MGHRPRGSLLVLSSGGARTSRLTYEDIALPQADRRLDPAAVRETQASHAGDDDSSSSSNDGSSRRNDFEHDMLTIDVDPFDSFISVHTPLPMLEERQ</sequence>
<feature type="region of interest" description="Disordered" evidence="1">
    <location>
        <begin position="29"/>
        <end position="70"/>
    </location>
</feature>
<reference evidence="2" key="1">
    <citation type="submission" date="2021-12" db="EMBL/GenBank/DDBJ databases">
        <title>Prjna785345.</title>
        <authorList>
            <person name="Rujirawat T."/>
            <person name="Krajaejun T."/>
        </authorList>
    </citation>
    <scope>NUCLEOTIDE SEQUENCE</scope>
    <source>
        <strain evidence="2">Pi057C3</strain>
    </source>
</reference>